<dbReference type="EMBL" id="STGJ01000009">
    <property type="protein sequence ID" value="TIC82411.1"/>
    <property type="molecule type" value="Genomic_DNA"/>
</dbReference>
<evidence type="ECO:0000313" key="15">
    <source>
        <dbReference type="Proteomes" id="UP000308891"/>
    </source>
</evidence>
<evidence type="ECO:0000256" key="6">
    <source>
        <dbReference type="ARBA" id="ARBA00022556"/>
    </source>
</evidence>
<dbReference type="InterPro" id="IPR003758">
    <property type="entry name" value="LpxK"/>
</dbReference>
<dbReference type="InterPro" id="IPR027417">
    <property type="entry name" value="P-loop_NTPase"/>
</dbReference>
<dbReference type="SUPFAM" id="SSF52540">
    <property type="entry name" value="P-loop containing nucleoside triphosphate hydrolases"/>
    <property type="match status" value="1"/>
</dbReference>
<dbReference type="NCBIfam" id="TIGR00682">
    <property type="entry name" value="lpxK"/>
    <property type="match status" value="1"/>
</dbReference>
<sequence>MIERHWYAPRPWLAVLLWPLSALFALVSGLRRLAYRLGLLRQARLACPVVVVGNINVGGVGKTPLTLSLIESLQALGLRVGVISRGYGGSRREPGLVRAGDTASEVGDEPLLFAQSGVPVATGRDRVAAGALLLAAHPGLDLILSDDGLQHYRLARDLELVVLDGTRGLGNGCLLPAGPLRERASRLSRVGALVVNGEATGPLPEVAGVPRFTMALEAGEFFEVGKPGNRRQAADFSGERVVALAGIGHPERFFSTLASLGLRCDATLAFPDHHAFTAADLPQADALVVTTKDAVKLYGINHARLWALPVRARLSPDLARWIAAQLKLRDANGRKIS</sequence>
<keyword evidence="10 13" id="KW-0067">ATP-binding</keyword>
<keyword evidence="7 13" id="KW-0808">Transferase</keyword>
<dbReference type="HAMAP" id="MF_00409">
    <property type="entry name" value="LpxK"/>
    <property type="match status" value="1"/>
</dbReference>
<dbReference type="UniPathway" id="UPA00359">
    <property type="reaction ID" value="UER00482"/>
</dbReference>
<dbReference type="Pfam" id="PF02606">
    <property type="entry name" value="LpxK"/>
    <property type="match status" value="1"/>
</dbReference>
<dbReference type="GO" id="GO:0009245">
    <property type="term" value="P:lipid A biosynthetic process"/>
    <property type="evidence" value="ECO:0007669"/>
    <property type="project" value="UniProtKB-UniRule"/>
</dbReference>
<evidence type="ECO:0000256" key="7">
    <source>
        <dbReference type="ARBA" id="ARBA00022679"/>
    </source>
</evidence>
<keyword evidence="11 13" id="KW-0443">Lipid metabolism</keyword>
<keyword evidence="5 13" id="KW-0444">Lipid biosynthesis</keyword>
<dbReference type="EC" id="2.7.1.130" evidence="3 13"/>
<accession>A0A4T0UUJ0</accession>
<comment type="similarity">
    <text evidence="13">Belongs to the LpxK family.</text>
</comment>
<comment type="pathway">
    <text evidence="2 13">Glycolipid biosynthesis; lipid IV(A) biosynthesis; lipid IV(A) from (3R)-3-hydroxytetradecanoyl-[acyl-carrier-protein] and UDP-N-acetyl-alpha-D-glucosamine: step 6/6.</text>
</comment>
<protein>
    <recommendedName>
        <fullName evidence="4 13">Tetraacyldisaccharide 4'-kinase</fullName>
        <ecNumber evidence="3 13">2.7.1.130</ecNumber>
    </recommendedName>
    <alternativeName>
        <fullName evidence="12 13">Lipid A 4'-kinase</fullName>
    </alternativeName>
</protein>
<comment type="caution">
    <text evidence="14">The sequence shown here is derived from an EMBL/GenBank/DDBJ whole genome shotgun (WGS) entry which is preliminary data.</text>
</comment>
<keyword evidence="15" id="KW-1185">Reference proteome</keyword>
<feature type="binding site" evidence="13">
    <location>
        <begin position="56"/>
        <end position="63"/>
    </location>
    <ligand>
        <name>ATP</name>
        <dbReference type="ChEBI" id="CHEBI:30616"/>
    </ligand>
</feature>
<dbReference type="OrthoDB" id="9766423at2"/>
<dbReference type="GO" id="GO:0005886">
    <property type="term" value="C:plasma membrane"/>
    <property type="evidence" value="ECO:0007669"/>
    <property type="project" value="TreeGrafter"/>
</dbReference>
<reference evidence="14 15" key="1">
    <citation type="submission" date="2019-04" db="EMBL/GenBank/DDBJ databases">
        <title>Crenobacter sp. nov.</title>
        <authorList>
            <person name="Shi S."/>
        </authorList>
    </citation>
    <scope>NUCLEOTIDE SEQUENCE [LARGE SCALE GENOMIC DNA]</scope>
    <source>
        <strain evidence="14 15">GY 70310</strain>
    </source>
</reference>
<evidence type="ECO:0000256" key="4">
    <source>
        <dbReference type="ARBA" id="ARBA00016436"/>
    </source>
</evidence>
<evidence type="ECO:0000256" key="2">
    <source>
        <dbReference type="ARBA" id="ARBA00004870"/>
    </source>
</evidence>
<dbReference type="PANTHER" id="PTHR42724:SF1">
    <property type="entry name" value="TETRAACYLDISACCHARIDE 4'-KINASE, MITOCHONDRIAL-RELATED"/>
    <property type="match status" value="1"/>
</dbReference>
<organism evidence="14 15">
    <name type="scientific">Crenobacter intestini</name>
    <dbReference type="NCBI Taxonomy" id="2563443"/>
    <lineage>
        <taxon>Bacteria</taxon>
        <taxon>Pseudomonadati</taxon>
        <taxon>Pseudomonadota</taxon>
        <taxon>Betaproteobacteria</taxon>
        <taxon>Neisseriales</taxon>
        <taxon>Neisseriaceae</taxon>
        <taxon>Crenobacter</taxon>
    </lineage>
</organism>
<evidence type="ECO:0000256" key="13">
    <source>
        <dbReference type="HAMAP-Rule" id="MF_00409"/>
    </source>
</evidence>
<comment type="function">
    <text evidence="1 13">Transfers the gamma-phosphate of ATP to the 4'-position of a tetraacyldisaccharide 1-phosphate intermediate (termed DS-1-P) to form tetraacyldisaccharide 1,4'-bis-phosphate (lipid IVA).</text>
</comment>
<keyword evidence="9 13" id="KW-0418">Kinase</keyword>
<comment type="catalytic activity">
    <reaction evidence="13">
        <text>a lipid A disaccharide + ATP = a lipid IVA + ADP + H(+)</text>
        <dbReference type="Rhea" id="RHEA:67840"/>
        <dbReference type="ChEBI" id="CHEBI:15378"/>
        <dbReference type="ChEBI" id="CHEBI:30616"/>
        <dbReference type="ChEBI" id="CHEBI:176343"/>
        <dbReference type="ChEBI" id="CHEBI:176425"/>
        <dbReference type="ChEBI" id="CHEBI:456216"/>
        <dbReference type="EC" id="2.7.1.130"/>
    </reaction>
</comment>
<dbReference type="Proteomes" id="UP000308891">
    <property type="component" value="Unassembled WGS sequence"/>
</dbReference>
<name>A0A4T0UUJ0_9NEIS</name>
<evidence type="ECO:0000313" key="14">
    <source>
        <dbReference type="EMBL" id="TIC82411.1"/>
    </source>
</evidence>
<dbReference type="GO" id="GO:0009244">
    <property type="term" value="P:lipopolysaccharide core region biosynthetic process"/>
    <property type="evidence" value="ECO:0007669"/>
    <property type="project" value="TreeGrafter"/>
</dbReference>
<dbReference type="GO" id="GO:0005524">
    <property type="term" value="F:ATP binding"/>
    <property type="evidence" value="ECO:0007669"/>
    <property type="project" value="UniProtKB-UniRule"/>
</dbReference>
<evidence type="ECO:0000256" key="3">
    <source>
        <dbReference type="ARBA" id="ARBA00012071"/>
    </source>
</evidence>
<evidence type="ECO:0000256" key="12">
    <source>
        <dbReference type="ARBA" id="ARBA00029757"/>
    </source>
</evidence>
<evidence type="ECO:0000256" key="1">
    <source>
        <dbReference type="ARBA" id="ARBA00002274"/>
    </source>
</evidence>
<dbReference type="AlphaFoldDB" id="A0A4T0UUJ0"/>
<proteinExistence type="inferred from homology"/>
<evidence type="ECO:0000256" key="9">
    <source>
        <dbReference type="ARBA" id="ARBA00022777"/>
    </source>
</evidence>
<dbReference type="PANTHER" id="PTHR42724">
    <property type="entry name" value="TETRAACYLDISACCHARIDE 4'-KINASE"/>
    <property type="match status" value="1"/>
</dbReference>
<evidence type="ECO:0000256" key="10">
    <source>
        <dbReference type="ARBA" id="ARBA00022840"/>
    </source>
</evidence>
<keyword evidence="6 13" id="KW-0441">Lipid A biosynthesis</keyword>
<evidence type="ECO:0000256" key="5">
    <source>
        <dbReference type="ARBA" id="ARBA00022516"/>
    </source>
</evidence>
<evidence type="ECO:0000256" key="11">
    <source>
        <dbReference type="ARBA" id="ARBA00023098"/>
    </source>
</evidence>
<dbReference type="GO" id="GO:0009029">
    <property type="term" value="F:lipid-A 4'-kinase activity"/>
    <property type="evidence" value="ECO:0007669"/>
    <property type="project" value="UniProtKB-UniRule"/>
</dbReference>
<evidence type="ECO:0000256" key="8">
    <source>
        <dbReference type="ARBA" id="ARBA00022741"/>
    </source>
</evidence>
<gene>
    <name evidence="13" type="primary">lpxK</name>
    <name evidence="14" type="ORF">E5K04_09660</name>
</gene>
<keyword evidence="8 13" id="KW-0547">Nucleotide-binding</keyword>
<dbReference type="RefSeq" id="WP_136553463.1">
    <property type="nucleotide sequence ID" value="NZ_STGJ01000009.1"/>
</dbReference>